<dbReference type="HOGENOM" id="CLU_1617025_0_0_5"/>
<dbReference type="OrthoDB" id="9900483at2"/>
<evidence type="ECO:0000313" key="2">
    <source>
        <dbReference type="Proteomes" id="UP000002586"/>
    </source>
</evidence>
<dbReference type="KEGG" id="mgm:Mmc1_0934"/>
<evidence type="ECO:0000313" key="1">
    <source>
        <dbReference type="EMBL" id="ABK43452.1"/>
    </source>
</evidence>
<dbReference type="EMBL" id="CP000471">
    <property type="protein sequence ID" value="ABK43452.1"/>
    <property type="molecule type" value="Genomic_DNA"/>
</dbReference>
<dbReference type="RefSeq" id="WP_011712609.1">
    <property type="nucleotide sequence ID" value="NC_008576.1"/>
</dbReference>
<reference evidence="1 2" key="2">
    <citation type="journal article" date="2012" name="Int. J. Syst. Evol. Microbiol.">
        <title>Magnetococcus marinus gen. nov., sp. nov., a marine, magnetotactic bacterium that represents a novel lineage (Magnetococcaceae fam. nov.; Magnetococcales ord. nov.) at the base of the Alphaproteobacteria.</title>
        <authorList>
            <person name="Bazylinski D.A."/>
            <person name="Williams T.J."/>
            <person name="Lefevre C.T."/>
            <person name="Berg R.J."/>
            <person name="Zhang C.L."/>
            <person name="Bowser S.S."/>
            <person name="Dean A.J."/>
            <person name="Beveridge T.J."/>
        </authorList>
    </citation>
    <scope>NUCLEOTIDE SEQUENCE [LARGE SCALE GENOMIC DNA]</scope>
    <source>
        <strain evidence="2">ATCC BAA-1437 / JCM 17883 / MC-1</strain>
    </source>
</reference>
<dbReference type="AlphaFoldDB" id="A0L659"/>
<protein>
    <submittedName>
        <fullName evidence="1">Uncharacterized protein</fullName>
    </submittedName>
</protein>
<sequence length="164" mass="18483" precursor="true">MLQIIRLVTLILAVVGGGMLPFVVSDALKSYEAYQKAQQLRSNVLRLQGAYAEYQRGVDLYKAYRQRMSAFSQVAQDSGIVRGEWVRYEVDMKERLVDVPQMGFLLENARNGGHYYYDPVSFELFASEHPVMEKHTEAMGDDAGAEGSQALVSIKGTFLVYETK</sequence>
<dbReference type="STRING" id="156889.Mmc1_0934"/>
<accession>A0L659</accession>
<dbReference type="Proteomes" id="UP000002586">
    <property type="component" value="Chromosome"/>
</dbReference>
<reference evidence="2" key="1">
    <citation type="journal article" date="2009" name="Appl. Environ. Microbiol.">
        <title>Complete genome sequence of the chemolithoautotrophic marine magnetotactic coccus strain MC-1.</title>
        <authorList>
            <person name="Schubbe S."/>
            <person name="Williams T.J."/>
            <person name="Xie G."/>
            <person name="Kiss H.E."/>
            <person name="Brettin T.S."/>
            <person name="Martinez D."/>
            <person name="Ross C.A."/>
            <person name="Schuler D."/>
            <person name="Cox B.L."/>
            <person name="Nealson K.H."/>
            <person name="Bazylinski D.A."/>
        </authorList>
    </citation>
    <scope>NUCLEOTIDE SEQUENCE [LARGE SCALE GENOMIC DNA]</scope>
    <source>
        <strain evidence="2">ATCC BAA-1437 / JCM 17883 / MC-1</strain>
    </source>
</reference>
<proteinExistence type="predicted"/>
<organism evidence="1 2">
    <name type="scientific">Magnetococcus marinus (strain ATCC BAA-1437 / JCM 17883 / MC-1)</name>
    <dbReference type="NCBI Taxonomy" id="156889"/>
    <lineage>
        <taxon>Bacteria</taxon>
        <taxon>Pseudomonadati</taxon>
        <taxon>Pseudomonadota</taxon>
        <taxon>Magnetococcia</taxon>
        <taxon>Magnetococcales</taxon>
        <taxon>Magnetococcaceae</taxon>
        <taxon>Magnetococcus</taxon>
    </lineage>
</organism>
<name>A0L659_MAGMM</name>
<keyword evidence="2" id="KW-1185">Reference proteome</keyword>
<gene>
    <name evidence="1" type="ordered locus">Mmc1_0934</name>
</gene>